<name>A0A8T2LKC5_ASTMX</name>
<dbReference type="InterPro" id="IPR000477">
    <property type="entry name" value="RT_dom"/>
</dbReference>
<evidence type="ECO:0000259" key="1">
    <source>
        <dbReference type="PROSITE" id="PS50878"/>
    </source>
</evidence>
<feature type="non-terminal residue" evidence="2">
    <location>
        <position position="1"/>
    </location>
</feature>
<organism evidence="2 3">
    <name type="scientific">Astyanax mexicanus</name>
    <name type="common">Blind cave fish</name>
    <name type="synonym">Astyanax fasciatus mexicanus</name>
    <dbReference type="NCBI Taxonomy" id="7994"/>
    <lineage>
        <taxon>Eukaryota</taxon>
        <taxon>Metazoa</taxon>
        <taxon>Chordata</taxon>
        <taxon>Craniata</taxon>
        <taxon>Vertebrata</taxon>
        <taxon>Euteleostomi</taxon>
        <taxon>Actinopterygii</taxon>
        <taxon>Neopterygii</taxon>
        <taxon>Teleostei</taxon>
        <taxon>Ostariophysi</taxon>
        <taxon>Characiformes</taxon>
        <taxon>Characoidei</taxon>
        <taxon>Acestrorhamphidae</taxon>
        <taxon>Acestrorhamphinae</taxon>
        <taxon>Astyanax</taxon>
    </lineage>
</organism>
<comment type="caution">
    <text evidence="2">The sequence shown here is derived from an EMBL/GenBank/DDBJ whole genome shotgun (WGS) entry which is preliminary data.</text>
</comment>
<feature type="domain" description="Reverse transcriptase" evidence="1">
    <location>
        <begin position="1"/>
        <end position="100"/>
    </location>
</feature>
<reference evidence="2 3" key="1">
    <citation type="submission" date="2021-07" db="EMBL/GenBank/DDBJ databases">
        <authorList>
            <person name="Imarazene B."/>
            <person name="Zahm M."/>
            <person name="Klopp C."/>
            <person name="Cabau C."/>
            <person name="Beille S."/>
            <person name="Jouanno E."/>
            <person name="Castinel A."/>
            <person name="Lluch J."/>
            <person name="Gil L."/>
            <person name="Kuchtly C."/>
            <person name="Lopez Roques C."/>
            <person name="Donnadieu C."/>
            <person name="Parrinello H."/>
            <person name="Journot L."/>
            <person name="Du K."/>
            <person name="Schartl M."/>
            <person name="Retaux S."/>
            <person name="Guiguen Y."/>
        </authorList>
    </citation>
    <scope>NUCLEOTIDE SEQUENCE [LARGE SCALE GENOMIC DNA]</scope>
    <source>
        <strain evidence="2">Pach_M1</strain>
        <tissue evidence="2">Testis</tissue>
    </source>
</reference>
<dbReference type="AlphaFoldDB" id="A0A8T2LKC5"/>
<gene>
    <name evidence="2" type="ORF">AMEX_G15168</name>
</gene>
<protein>
    <submittedName>
        <fullName evidence="2">Zinc finger CCHC domain-containing protein 3 isoform X1</fullName>
    </submittedName>
</protein>
<evidence type="ECO:0000313" key="2">
    <source>
        <dbReference type="EMBL" id="KAG9270245.1"/>
    </source>
</evidence>
<evidence type="ECO:0000313" key="3">
    <source>
        <dbReference type="Proteomes" id="UP000752171"/>
    </source>
</evidence>
<dbReference type="Pfam" id="PF00078">
    <property type="entry name" value="RVT_1"/>
    <property type="match status" value="1"/>
</dbReference>
<dbReference type="PROSITE" id="PS50878">
    <property type="entry name" value="RT_POL"/>
    <property type="match status" value="1"/>
</dbReference>
<dbReference type="EMBL" id="JAICCE010000012">
    <property type="protein sequence ID" value="KAG9270245.1"/>
    <property type="molecule type" value="Genomic_DNA"/>
</dbReference>
<dbReference type="Proteomes" id="UP000752171">
    <property type="component" value="Unassembled WGS sequence"/>
</dbReference>
<accession>A0A8T2LKC5</accession>
<sequence>SAALDSLAISPLIKRIKDDPRIQGVQINGNNYADDITVLAKSKKYIKYIFEHFKNYEKVSGAELNKEKSECLWIGDTGSKSTFPIDIQEQKQIKILGIYFDNKQCVDFNWSKKEEEIEKEIEKYTKIKLNIMNTFILPKTPTQKWAVKINLKNVYIYMEK</sequence>
<proteinExistence type="predicted"/>